<dbReference type="InterPro" id="IPR014820">
    <property type="entry name" value="PriCT_1"/>
</dbReference>
<dbReference type="SMART" id="SM00942">
    <property type="entry name" value="PriCT_1"/>
    <property type="match status" value="1"/>
</dbReference>
<dbReference type="SUPFAM" id="SSF56747">
    <property type="entry name" value="Prim-pol domain"/>
    <property type="match status" value="1"/>
</dbReference>
<organism evidence="3 4">
    <name type="scientific">Candidatus Woesebacteria bacterium RIFCSPHIGHO2_01_FULL_39_28</name>
    <dbReference type="NCBI Taxonomy" id="1802496"/>
    <lineage>
        <taxon>Bacteria</taxon>
        <taxon>Candidatus Woeseibacteriota</taxon>
    </lineage>
</organism>
<reference evidence="3 4" key="1">
    <citation type="journal article" date="2016" name="Nat. Commun.">
        <title>Thousands of microbial genomes shed light on interconnected biogeochemical processes in an aquifer system.</title>
        <authorList>
            <person name="Anantharaman K."/>
            <person name="Brown C.T."/>
            <person name="Hug L.A."/>
            <person name="Sharon I."/>
            <person name="Castelle C.J."/>
            <person name="Probst A.J."/>
            <person name="Thomas B.C."/>
            <person name="Singh A."/>
            <person name="Wilkins M.J."/>
            <person name="Karaoz U."/>
            <person name="Brodie E.L."/>
            <person name="Williams K.H."/>
            <person name="Hubbard S.S."/>
            <person name="Banfield J.F."/>
        </authorList>
    </citation>
    <scope>NUCLEOTIDE SEQUENCE [LARGE SCALE GENOMIC DNA]</scope>
</reference>
<dbReference type="Gene3D" id="3.30.720.160">
    <property type="entry name" value="Bifunctional DNA primase/polymerase, N-terminal"/>
    <property type="match status" value="1"/>
</dbReference>
<feature type="domain" description="DNA primase/polymerase bifunctional N-terminal" evidence="2">
    <location>
        <begin position="22"/>
        <end position="170"/>
    </location>
</feature>
<dbReference type="Proteomes" id="UP000178851">
    <property type="component" value="Unassembled WGS sequence"/>
</dbReference>
<dbReference type="EMBL" id="MGGI01000020">
    <property type="protein sequence ID" value="OGM25742.1"/>
    <property type="molecule type" value="Genomic_DNA"/>
</dbReference>
<sequence>MTIPNLNDITNENTGQSWIETGKVFLEHGFSIIAVGNNKRPLFSWKEYQTKKATLEEIEKWISMDSFAGFAIVTGKISNLFVLDIDNGADTSNLDIPDTVSVETGSGGKHYYFRYPNGIELGNSGGFRKKMDTRGEGGYVIAPPALHPNGNTYKWICGLDTEIAEVPKWLLDELQENKSTLADWAKSDILNGVGESMRNESATKVVGMLLTKFPKDEWEEKVWPLVQGWNQNNTPPLSEDELRTTYESIAKREMGKRVDDGKVRNIHGFEISLEEMSTIKAKKGDFAYHMRVDRKKVNIALYKDNKHVMRDYFSLDSNKARTTFANATKVTDEEKEVVKEDLMLLAGVVEDINKEILRSKKDVKEKKLSKEDKELAESLLISNTLLNDILKMIKRTGVAGEERNILVHYLVFTSRITEDPLSVVVKGESSVGKSYGVSKVMTLFPRDAYVDITDATAQSFYYAPSGHFAHKIIVIFEKHGGEKADYSIRTLQSEKKLKIQVTVKDPQTGEFGTQEHEIEGPAGFITTTTEAVIHSENETRNISIYPDESTAQTEKTFEITDAKYRGISGLTKKELKPWRNMQRLLKPYDVLIPYVEELRTSFPKKPVRVRRDYGKLLALIAVIALLHQKQREIKVIGETEYLIATLVDFHIAKVLLEETLQKTIYAIPPKSLEIIEAVKELTGDVSVRDVANKLDWDYDTVKKWFDPAYQKGFFVRTEENKGSIAAKYKLADKEPQMRAILPDTEYLYEANPKWLGEQKIYDPVTGEVFEFEGSSDEPME</sequence>
<evidence type="ECO:0000259" key="1">
    <source>
        <dbReference type="SMART" id="SM00942"/>
    </source>
</evidence>
<dbReference type="Pfam" id="PF08708">
    <property type="entry name" value="PriCT_1"/>
    <property type="match status" value="1"/>
</dbReference>
<dbReference type="InterPro" id="IPR015330">
    <property type="entry name" value="DNA_primase/pol_bifunc_N"/>
</dbReference>
<dbReference type="Pfam" id="PF09250">
    <property type="entry name" value="Prim-Pol"/>
    <property type="match status" value="1"/>
</dbReference>
<gene>
    <name evidence="3" type="ORF">A2627_01570</name>
</gene>
<evidence type="ECO:0000259" key="2">
    <source>
        <dbReference type="SMART" id="SM00943"/>
    </source>
</evidence>
<proteinExistence type="predicted"/>
<accession>A0A1F7YEN6</accession>
<dbReference type="CDD" id="cd04859">
    <property type="entry name" value="Prim_Pol"/>
    <property type="match status" value="1"/>
</dbReference>
<comment type="caution">
    <text evidence="3">The sequence shown here is derived from an EMBL/GenBank/DDBJ whole genome shotgun (WGS) entry which is preliminary data.</text>
</comment>
<evidence type="ECO:0008006" key="5">
    <source>
        <dbReference type="Google" id="ProtNLM"/>
    </source>
</evidence>
<protein>
    <recommendedName>
        <fullName evidence="5">DNA primase/polymerase bifunctional N-terminal domain-containing protein</fullName>
    </recommendedName>
</protein>
<feature type="domain" description="Primase C-terminal 1" evidence="1">
    <location>
        <begin position="188"/>
        <end position="255"/>
    </location>
</feature>
<evidence type="ECO:0000313" key="4">
    <source>
        <dbReference type="Proteomes" id="UP000178851"/>
    </source>
</evidence>
<dbReference type="AlphaFoldDB" id="A0A1F7YEN6"/>
<dbReference type="SMART" id="SM00943">
    <property type="entry name" value="Prim-Pol"/>
    <property type="match status" value="1"/>
</dbReference>
<name>A0A1F7YEN6_9BACT</name>
<evidence type="ECO:0000313" key="3">
    <source>
        <dbReference type="EMBL" id="OGM25742.1"/>
    </source>
</evidence>